<proteinExistence type="predicted"/>
<dbReference type="PATRIC" id="fig|82380.10.peg.821"/>
<name>A0A0F0KX03_9MICO</name>
<accession>A0A0F0KX03</accession>
<dbReference type="EMBL" id="JYIV01000018">
    <property type="protein sequence ID" value="KJL25004.1"/>
    <property type="molecule type" value="Genomic_DNA"/>
</dbReference>
<dbReference type="Proteomes" id="UP000033725">
    <property type="component" value="Unassembled WGS sequence"/>
</dbReference>
<reference evidence="1 2" key="1">
    <citation type="submission" date="2015-02" db="EMBL/GenBank/DDBJ databases">
        <title>Draft genome sequences of ten Microbacterium spp. with emphasis on heavy metal contaminated environments.</title>
        <authorList>
            <person name="Corretto E."/>
        </authorList>
    </citation>
    <scope>NUCLEOTIDE SEQUENCE [LARGE SCALE GENOMIC DNA]</scope>
    <source>
        <strain evidence="1 2">BEL163</strain>
    </source>
</reference>
<evidence type="ECO:0000313" key="1">
    <source>
        <dbReference type="EMBL" id="KJL25004.1"/>
    </source>
</evidence>
<dbReference type="AlphaFoldDB" id="A0A0F0KX03"/>
<dbReference type="RefSeq" id="WP_045262760.1">
    <property type="nucleotide sequence ID" value="NZ_JYIV01000018.1"/>
</dbReference>
<evidence type="ECO:0000313" key="2">
    <source>
        <dbReference type="Proteomes" id="UP000033725"/>
    </source>
</evidence>
<gene>
    <name evidence="1" type="ORF">RN51_00824</name>
</gene>
<organism evidence="1 2">
    <name type="scientific">Microbacterium oxydans</name>
    <dbReference type="NCBI Taxonomy" id="82380"/>
    <lineage>
        <taxon>Bacteria</taxon>
        <taxon>Bacillati</taxon>
        <taxon>Actinomycetota</taxon>
        <taxon>Actinomycetes</taxon>
        <taxon>Micrococcales</taxon>
        <taxon>Microbacteriaceae</taxon>
        <taxon>Microbacterium</taxon>
    </lineage>
</organism>
<dbReference type="OrthoDB" id="9819117at2"/>
<sequence length="281" mass="30997">MNFNDIFITPDDETREPLSSEQEAHLIAGARREVNQRQRRRPHFEQLLWQYIPALRGRAASEYRRMGGSVDIDEVRSNVLAGFTEAVFTNKAGVRLIQALERSVLRAADETNMQGAMVIPAQRRREYRTAMTDAGGNLESAIAQARGILAEASMRALHSALGGHASIDEEAVHSSAARDPYDTIDCVLDVARALAALTIGRDGKTDPLFIITRAFGLDGDDSVADAVIAEELKRAARDDLGANAEWWTPSRATIQRVRETALALMHDALCDGHDPRCNRVH</sequence>
<protein>
    <submittedName>
        <fullName evidence="1">Uncharacterized protein</fullName>
    </submittedName>
</protein>
<comment type="caution">
    <text evidence="1">The sequence shown here is derived from an EMBL/GenBank/DDBJ whole genome shotgun (WGS) entry which is preliminary data.</text>
</comment>
<dbReference type="GeneID" id="43327340"/>